<evidence type="ECO:0000256" key="6">
    <source>
        <dbReference type="ARBA" id="ARBA00022989"/>
    </source>
</evidence>
<evidence type="ECO:0000313" key="11">
    <source>
        <dbReference type="EMBL" id="VFJ56917.1"/>
    </source>
</evidence>
<dbReference type="GO" id="GO:0005886">
    <property type="term" value="C:plasma membrane"/>
    <property type="evidence" value="ECO:0007669"/>
    <property type="project" value="UniProtKB-SubCell"/>
</dbReference>
<organism evidence="12">
    <name type="scientific">Candidatus Kentrum sp. FM</name>
    <dbReference type="NCBI Taxonomy" id="2126340"/>
    <lineage>
        <taxon>Bacteria</taxon>
        <taxon>Pseudomonadati</taxon>
        <taxon>Pseudomonadota</taxon>
        <taxon>Gammaproteobacteria</taxon>
        <taxon>Candidatus Kentrum</taxon>
    </lineage>
</organism>
<evidence type="ECO:0000256" key="1">
    <source>
        <dbReference type="ARBA" id="ARBA00004651"/>
    </source>
</evidence>
<evidence type="ECO:0000256" key="5">
    <source>
        <dbReference type="ARBA" id="ARBA00022960"/>
    </source>
</evidence>
<accession>A0A450VWH7</accession>
<keyword evidence="3 8" id="KW-1003">Cell membrane</keyword>
<comment type="subcellular location">
    <subcellularLocation>
        <location evidence="8">Cell inner membrane</location>
    </subcellularLocation>
    <subcellularLocation>
        <location evidence="1">Cell membrane</location>
        <topology evidence="1">Multi-pass membrane protein</topology>
    </subcellularLocation>
</comment>
<dbReference type="PANTHER" id="PTHR37484">
    <property type="entry name" value="ROD SHAPE-DETERMINING PROTEIN MRED"/>
    <property type="match status" value="1"/>
</dbReference>
<feature type="transmembrane region" description="Helical" evidence="9">
    <location>
        <begin position="101"/>
        <end position="121"/>
    </location>
</feature>
<evidence type="ECO:0000256" key="4">
    <source>
        <dbReference type="ARBA" id="ARBA00022692"/>
    </source>
</evidence>
<evidence type="ECO:0000256" key="3">
    <source>
        <dbReference type="ARBA" id="ARBA00022475"/>
    </source>
</evidence>
<dbReference type="InterPro" id="IPR007227">
    <property type="entry name" value="Cell_shape_determining_MreD"/>
</dbReference>
<protein>
    <recommendedName>
        <fullName evidence="8">Rod shape-determining protein MreD</fullName>
    </recommendedName>
</protein>
<dbReference type="EMBL" id="CAADEZ010000111">
    <property type="protein sequence ID" value="VFJ53165.1"/>
    <property type="molecule type" value="Genomic_DNA"/>
</dbReference>
<evidence type="ECO:0000256" key="9">
    <source>
        <dbReference type="SAM" id="Phobius"/>
    </source>
</evidence>
<dbReference type="NCBIfam" id="TIGR03426">
    <property type="entry name" value="shape_MreD"/>
    <property type="match status" value="1"/>
</dbReference>
<comment type="similarity">
    <text evidence="2 8">Belongs to the MreD family.</text>
</comment>
<feature type="transmembrane region" description="Helical" evidence="9">
    <location>
        <begin position="69"/>
        <end position="89"/>
    </location>
</feature>
<dbReference type="PIRSF" id="PIRSF018472">
    <property type="entry name" value="MreD_proteobac"/>
    <property type="match status" value="1"/>
</dbReference>
<evidence type="ECO:0000256" key="2">
    <source>
        <dbReference type="ARBA" id="ARBA00007776"/>
    </source>
</evidence>
<dbReference type="Pfam" id="PF04093">
    <property type="entry name" value="MreD"/>
    <property type="match status" value="1"/>
</dbReference>
<keyword evidence="5 8" id="KW-0133">Cell shape</keyword>
<keyword evidence="7 8" id="KW-0472">Membrane</keyword>
<evidence type="ECO:0000313" key="10">
    <source>
        <dbReference type="EMBL" id="VFJ53165.1"/>
    </source>
</evidence>
<evidence type="ECO:0000256" key="8">
    <source>
        <dbReference type="PIRNR" id="PIRNR018472"/>
    </source>
</evidence>
<dbReference type="InterPro" id="IPR026034">
    <property type="entry name" value="MreD_proteobac"/>
</dbReference>
<evidence type="ECO:0000313" key="12">
    <source>
        <dbReference type="EMBL" id="VFK09171.1"/>
    </source>
</evidence>
<evidence type="ECO:0000256" key="7">
    <source>
        <dbReference type="ARBA" id="ARBA00023136"/>
    </source>
</evidence>
<feature type="transmembrane region" description="Helical" evidence="9">
    <location>
        <begin position="133"/>
        <end position="153"/>
    </location>
</feature>
<sequence>MSLTGKHHGGWMIVISFLIAFLLVQLPLPAWAAIWRPAWVTMVLIYWCLATPERVGVGVGWSAGLVLDILGGSLLGQHALGLCIVAFIVGKFYQRIRVLPIWQQGIGVFGLITLYQLLVLWLNGIQGHPIPDWAYLSSALTSTILWPWVFVVLRDVRRKYRVV</sequence>
<keyword evidence="6 9" id="KW-1133">Transmembrane helix</keyword>
<dbReference type="EMBL" id="CAADFL010000097">
    <property type="protein sequence ID" value="VFK09171.1"/>
    <property type="molecule type" value="Genomic_DNA"/>
</dbReference>
<keyword evidence="8" id="KW-0997">Cell inner membrane</keyword>
<dbReference type="AlphaFoldDB" id="A0A450VWH7"/>
<proteinExistence type="inferred from homology"/>
<keyword evidence="4 9" id="KW-0812">Transmembrane</keyword>
<comment type="function">
    <text evidence="8">Involved in formation of the rod shape of the cell. May also contribute to regulation of formation of penicillin-binding proteins.</text>
</comment>
<dbReference type="EMBL" id="CAADFA010000188">
    <property type="protein sequence ID" value="VFJ56917.1"/>
    <property type="molecule type" value="Genomic_DNA"/>
</dbReference>
<name>A0A450VWH7_9GAMM</name>
<dbReference type="GO" id="GO:0008360">
    <property type="term" value="P:regulation of cell shape"/>
    <property type="evidence" value="ECO:0007669"/>
    <property type="project" value="UniProtKB-UniRule"/>
</dbReference>
<gene>
    <name evidence="10" type="ORF">BECKFM1743A_GA0114220_101113</name>
    <name evidence="12" type="ORF">BECKFM1743B_GA0114221_100975</name>
    <name evidence="11" type="ORF">BECKFM1743C_GA0114222_101882</name>
</gene>
<reference evidence="12" key="1">
    <citation type="submission" date="2019-02" db="EMBL/GenBank/DDBJ databases">
        <authorList>
            <person name="Gruber-Vodicka R. H."/>
            <person name="Seah K. B. B."/>
        </authorList>
    </citation>
    <scope>NUCLEOTIDE SEQUENCE</scope>
    <source>
        <strain evidence="10">BECK_BZ163</strain>
        <strain evidence="12">BECK_BZ164</strain>
        <strain evidence="11">BECK_BZ165</strain>
    </source>
</reference>
<dbReference type="PANTHER" id="PTHR37484:SF1">
    <property type="entry name" value="ROD SHAPE-DETERMINING PROTEIN MRED"/>
    <property type="match status" value="1"/>
</dbReference>